<evidence type="ECO:0000256" key="1">
    <source>
        <dbReference type="SAM" id="MobiDB-lite"/>
    </source>
</evidence>
<feature type="compositionally biased region" description="Basic and acidic residues" evidence="1">
    <location>
        <begin position="497"/>
        <end position="516"/>
    </location>
</feature>
<name>A0A6A5GZ29_CAERE</name>
<feature type="compositionally biased region" description="Basic residues" evidence="1">
    <location>
        <begin position="517"/>
        <end position="533"/>
    </location>
</feature>
<dbReference type="RefSeq" id="XP_053586753.1">
    <property type="nucleotide sequence ID" value="XM_053727176.1"/>
</dbReference>
<feature type="compositionally biased region" description="Basic and acidic residues" evidence="1">
    <location>
        <begin position="696"/>
        <end position="711"/>
    </location>
</feature>
<feature type="region of interest" description="Disordered" evidence="1">
    <location>
        <begin position="689"/>
        <end position="721"/>
    </location>
</feature>
<dbReference type="AlphaFoldDB" id="A0A6A5GZ29"/>
<dbReference type="EMBL" id="WUAV01000003">
    <property type="protein sequence ID" value="KAF1760780.1"/>
    <property type="molecule type" value="Genomic_DNA"/>
</dbReference>
<dbReference type="Proteomes" id="UP000483820">
    <property type="component" value="Chromosome III"/>
</dbReference>
<reference evidence="2 3" key="1">
    <citation type="submission" date="2019-12" db="EMBL/GenBank/DDBJ databases">
        <title>Chromosome-level assembly of the Caenorhabditis remanei genome.</title>
        <authorList>
            <person name="Teterina A.A."/>
            <person name="Willis J.H."/>
            <person name="Phillips P.C."/>
        </authorList>
    </citation>
    <scope>NUCLEOTIDE SEQUENCE [LARGE SCALE GENOMIC DNA]</scope>
    <source>
        <strain evidence="2 3">PX506</strain>
        <tissue evidence="2">Whole organism</tissue>
    </source>
</reference>
<dbReference type="KEGG" id="crq:GCK72_009030"/>
<proteinExistence type="predicted"/>
<gene>
    <name evidence="2" type="ORF">GCK72_009030</name>
</gene>
<feature type="compositionally biased region" description="Polar residues" evidence="1">
    <location>
        <begin position="712"/>
        <end position="721"/>
    </location>
</feature>
<protein>
    <submittedName>
        <fullName evidence="2">Uncharacterized protein</fullName>
    </submittedName>
</protein>
<feature type="compositionally biased region" description="Polar residues" evidence="1">
    <location>
        <begin position="551"/>
        <end position="575"/>
    </location>
</feature>
<feature type="compositionally biased region" description="Polar residues" evidence="1">
    <location>
        <begin position="798"/>
        <end position="808"/>
    </location>
</feature>
<feature type="compositionally biased region" description="Basic and acidic residues" evidence="1">
    <location>
        <begin position="337"/>
        <end position="353"/>
    </location>
</feature>
<feature type="region of interest" description="Disordered" evidence="1">
    <location>
        <begin position="788"/>
        <end position="845"/>
    </location>
</feature>
<feature type="region of interest" description="Disordered" evidence="1">
    <location>
        <begin position="494"/>
        <end position="600"/>
    </location>
</feature>
<organism evidence="2 3">
    <name type="scientific">Caenorhabditis remanei</name>
    <name type="common">Caenorhabditis vulgaris</name>
    <dbReference type="NCBI Taxonomy" id="31234"/>
    <lineage>
        <taxon>Eukaryota</taxon>
        <taxon>Metazoa</taxon>
        <taxon>Ecdysozoa</taxon>
        <taxon>Nematoda</taxon>
        <taxon>Chromadorea</taxon>
        <taxon>Rhabditida</taxon>
        <taxon>Rhabditina</taxon>
        <taxon>Rhabditomorpha</taxon>
        <taxon>Rhabditoidea</taxon>
        <taxon>Rhabditidae</taxon>
        <taxon>Peloderinae</taxon>
        <taxon>Caenorhabditis</taxon>
    </lineage>
</organism>
<evidence type="ECO:0000313" key="3">
    <source>
        <dbReference type="Proteomes" id="UP000483820"/>
    </source>
</evidence>
<sequence length="845" mass="97043">MDQLQRIYRRVKQNIENKNDCDRDIFIVLNPGAADSDSSQCGHHLITILAKVQKSANLKKRDDFPNLVLLQYLNDIPIKATNIVYWNSKVFNEKLTDKMESIHKLFDDPSVLNPFEFVDGALSNRYGPEQQWFVLDSILKNHDENHESREHSVQQVVQMGSKVFSQFQNFIIVVLLSKYCDGCLLSILNHMTSLTLVKKFVWNLGRGVWSPKTRKKMDLCFSWVGDDEKMYKPSCWRYSNAEESSGSTPPSASKVATSSSKTTPVLPESDSHISKSNRNDVLPKSNDYFGALSSSTSSHEDSNEVYRENKVQKKNAQRTRRLDPYSDESDSSMSYRQPEKTKKTNRYPRENPLKRRSIACSSSDESDVRPISIGEKRKFVPKHVQQVVRKPSNKEMHDAFIQISQCFNDAQTVNLPLTREPSDVFCAFCFSFNSNSNHFCSALSDAEKMANKKVNEIMRNVKKLDRSKFEEIRMFLLDETNIWKKVSLSGRMAKRTGKPEKYYNSSDEKSEKIDKKAVHRSKRKRTNSRRPKRQQSDSEDSDMSSPIKKNFASSKSSLAFRSTSESNKTRYSNTGRPLRKVREAPGPPTNEVSQKDRKKEEICPDGDCFETVDFQKKYFIKRAVECGFRYPNDDYVPPPADRSTWSREDYRTEQFGPVYASARDFRPDYLNKRGDRLVKIQQFDWESDSGNCAEKSVPEKRSSQMMKRKESTPTTSSKNHLQEAVTETHNFLPPLKRSDVEFIDCENSIDGEEYQEEGPSTTSHENPTYYPEFLVNIPVATIPPNYITLSDDDEDEMNNNVTSSVKSTKLNDSRKAQDLDIITLGDSSDDEAPRRFHGMDSSQLG</sequence>
<feature type="compositionally biased region" description="Basic and acidic residues" evidence="1">
    <location>
        <begin position="298"/>
        <end position="311"/>
    </location>
</feature>
<dbReference type="GeneID" id="9805409"/>
<feature type="region of interest" description="Disordered" evidence="1">
    <location>
        <begin position="242"/>
        <end position="367"/>
    </location>
</feature>
<accession>A0A6A5GZ29</accession>
<dbReference type="CTD" id="9805409"/>
<feature type="compositionally biased region" description="Low complexity" evidence="1">
    <location>
        <begin position="247"/>
        <end position="265"/>
    </location>
</feature>
<evidence type="ECO:0000313" key="2">
    <source>
        <dbReference type="EMBL" id="KAF1760780.1"/>
    </source>
</evidence>
<comment type="caution">
    <text evidence="2">The sequence shown here is derived from an EMBL/GenBank/DDBJ whole genome shotgun (WGS) entry which is preliminary data.</text>
</comment>
<feature type="compositionally biased region" description="Basic and acidic residues" evidence="1">
    <location>
        <begin position="809"/>
        <end position="818"/>
    </location>
</feature>